<feature type="chain" id="PRO_5046360281" evidence="1">
    <location>
        <begin position="28"/>
        <end position="402"/>
    </location>
</feature>
<comment type="caution">
    <text evidence="2">The sequence shown here is derived from an EMBL/GenBank/DDBJ whole genome shotgun (WGS) entry which is preliminary data.</text>
</comment>
<evidence type="ECO:0000313" key="2">
    <source>
        <dbReference type="EMBL" id="MFC5462406.1"/>
    </source>
</evidence>
<proteinExistence type="predicted"/>
<accession>A0ABW0LDB5</accession>
<reference evidence="3" key="1">
    <citation type="journal article" date="2019" name="Int. J. Syst. Evol. Microbiol.">
        <title>The Global Catalogue of Microorganisms (GCM) 10K type strain sequencing project: providing services to taxonomists for standard genome sequencing and annotation.</title>
        <authorList>
            <consortium name="The Broad Institute Genomics Platform"/>
            <consortium name="The Broad Institute Genome Sequencing Center for Infectious Disease"/>
            <person name="Wu L."/>
            <person name="Ma J."/>
        </authorList>
    </citation>
    <scope>NUCLEOTIDE SEQUENCE [LARGE SCALE GENOMIC DNA]</scope>
    <source>
        <strain evidence="3">KACC 12649</strain>
    </source>
</reference>
<dbReference type="SUPFAM" id="SSF56935">
    <property type="entry name" value="Porins"/>
    <property type="match status" value="1"/>
</dbReference>
<sequence length="402" mass="45002">MSRIRLHPLAVLVAAAVSLPVSVPAHAIPGTSFDLYGRIGWARDDNLLRISDGAPAFDNQRSDSWTTLEVGAVVDKSYGRQRLFGVAKLSKVNFDHFRQLDYEGKDFQGTWYWQLGNRFSGELGATYEQTLAPYTDFRSNQRNLREQRRSFFKGAWKLHPRWEARTALSHERFDYELAVQSFNDRTEDVLELEGRYLAPSGSTVGLVLRRIEGDYPNRRPFAQTLLTDDFTQDELKARVDWKAGGTVTVQALAGYARRRQPSFGSGRTSGANGRITVLYEPNGKLVYRASVWRDFAPIESTLVSYTLNKGVSVGATWNVSAKVKVDADAIHEERNYNPRSSLAVPADLDDRLRSATVKASWAVRRKITLSAAFIHQARSGSPILGIGDFKANTFAINASAQF</sequence>
<dbReference type="RefSeq" id="WP_379785894.1">
    <property type="nucleotide sequence ID" value="NZ_JBHSMU010000016.1"/>
</dbReference>
<name>A0ABW0LDB5_9BURK</name>
<gene>
    <name evidence="2" type="primary">epsL</name>
    <name evidence="2" type="ORF">ACFPN5_21590</name>
</gene>
<evidence type="ECO:0000313" key="3">
    <source>
        <dbReference type="Proteomes" id="UP001596050"/>
    </source>
</evidence>
<protein>
    <submittedName>
        <fullName evidence="2">XrtB/PEP-CTERM-associated polysaccharide biosynthesis outer membrane protein EpsL</fullName>
    </submittedName>
</protein>
<evidence type="ECO:0000256" key="1">
    <source>
        <dbReference type="SAM" id="SignalP"/>
    </source>
</evidence>
<keyword evidence="3" id="KW-1185">Reference proteome</keyword>
<organism evidence="2 3">
    <name type="scientific">Massilia niabensis</name>
    <dbReference type="NCBI Taxonomy" id="544910"/>
    <lineage>
        <taxon>Bacteria</taxon>
        <taxon>Pseudomonadati</taxon>
        <taxon>Pseudomonadota</taxon>
        <taxon>Betaproteobacteria</taxon>
        <taxon>Burkholderiales</taxon>
        <taxon>Oxalobacteraceae</taxon>
        <taxon>Telluria group</taxon>
        <taxon>Massilia</taxon>
    </lineage>
</organism>
<dbReference type="NCBIfam" id="TIGR03014">
    <property type="entry name" value="EpsL"/>
    <property type="match status" value="1"/>
</dbReference>
<dbReference type="EMBL" id="JBHSMU010000016">
    <property type="protein sequence ID" value="MFC5462406.1"/>
    <property type="molecule type" value="Genomic_DNA"/>
</dbReference>
<dbReference type="InterPro" id="IPR017465">
    <property type="entry name" value="EpsL_proteobac"/>
</dbReference>
<feature type="signal peptide" evidence="1">
    <location>
        <begin position="1"/>
        <end position="27"/>
    </location>
</feature>
<dbReference type="Proteomes" id="UP001596050">
    <property type="component" value="Unassembled WGS sequence"/>
</dbReference>
<keyword evidence="1" id="KW-0732">Signal</keyword>